<accession>A0ABN9RB40</accession>
<feature type="transmembrane region" description="Helical" evidence="1">
    <location>
        <begin position="108"/>
        <end position="129"/>
    </location>
</feature>
<organism evidence="2 3">
    <name type="scientific">Prorocentrum cordatum</name>
    <dbReference type="NCBI Taxonomy" id="2364126"/>
    <lineage>
        <taxon>Eukaryota</taxon>
        <taxon>Sar</taxon>
        <taxon>Alveolata</taxon>
        <taxon>Dinophyceae</taxon>
        <taxon>Prorocentrales</taxon>
        <taxon>Prorocentraceae</taxon>
        <taxon>Prorocentrum</taxon>
    </lineage>
</organism>
<reference evidence="2" key="1">
    <citation type="submission" date="2023-10" db="EMBL/GenBank/DDBJ databases">
        <authorList>
            <person name="Chen Y."/>
            <person name="Shah S."/>
            <person name="Dougan E. K."/>
            <person name="Thang M."/>
            <person name="Chan C."/>
        </authorList>
    </citation>
    <scope>NUCLEOTIDE SEQUENCE [LARGE SCALE GENOMIC DNA]</scope>
</reference>
<keyword evidence="1" id="KW-1133">Transmembrane helix</keyword>
<dbReference type="Proteomes" id="UP001189429">
    <property type="component" value="Unassembled WGS sequence"/>
</dbReference>
<dbReference type="EMBL" id="CAUYUJ010005903">
    <property type="protein sequence ID" value="CAK0815395.1"/>
    <property type="molecule type" value="Genomic_DNA"/>
</dbReference>
<keyword evidence="1" id="KW-0812">Transmembrane</keyword>
<comment type="caution">
    <text evidence="2">The sequence shown here is derived from an EMBL/GenBank/DDBJ whole genome shotgun (WGS) entry which is preliminary data.</text>
</comment>
<sequence length="346" mass="38383">MTCWAASTAAWRILFMSSSFSVLSVLISVCSVVTAAWKFLMWCYLLMRLRSGPRRGGCYICLCAREWSLQLRPLMPFLATEVSELYVLVESVMRDHLPRTHQGADSSLIVVLCAAAVVVMLAYPAWLSWRRRNDVGREPSWSIFLLCCCIIAWVLAAVLGSINYGLSAELREYEKLDYYVDVDASKSIGQGVQDAGRVFFLPGAHLDLNKSMSFMSSTNYCVAPVVSGDALGAGYDFWAVGTECCGTQEGINYTCGDYNSPNAAAGLRDLDESAKVYYRLAVEAAEAAYGISVAHPVFLIWTCRVRIDEAVEICRDCRQSFQSAMWEKLGEEQSALGDPCRTVGWR</sequence>
<feature type="transmembrane region" description="Helical" evidence="1">
    <location>
        <begin position="141"/>
        <end position="166"/>
    </location>
</feature>
<protein>
    <submittedName>
        <fullName evidence="2">Uncharacterized protein</fullName>
    </submittedName>
</protein>
<keyword evidence="1" id="KW-0472">Membrane</keyword>
<name>A0ABN9RB40_9DINO</name>
<evidence type="ECO:0000313" key="2">
    <source>
        <dbReference type="EMBL" id="CAK0815395.1"/>
    </source>
</evidence>
<proteinExistence type="predicted"/>
<evidence type="ECO:0000313" key="3">
    <source>
        <dbReference type="Proteomes" id="UP001189429"/>
    </source>
</evidence>
<evidence type="ECO:0000256" key="1">
    <source>
        <dbReference type="SAM" id="Phobius"/>
    </source>
</evidence>
<gene>
    <name evidence="2" type="ORF">PCOR1329_LOCUS18708</name>
</gene>
<keyword evidence="3" id="KW-1185">Reference proteome</keyword>
<feature type="transmembrane region" description="Helical" evidence="1">
    <location>
        <begin position="20"/>
        <end position="45"/>
    </location>
</feature>